<evidence type="ECO:0000313" key="3">
    <source>
        <dbReference type="EMBL" id="KAK5937202.1"/>
    </source>
</evidence>
<dbReference type="InterPro" id="IPR029058">
    <property type="entry name" value="AB_hydrolase_fold"/>
</dbReference>
<evidence type="ECO:0000313" key="4">
    <source>
        <dbReference type="Proteomes" id="UP001334248"/>
    </source>
</evidence>
<dbReference type="GeneID" id="90003951"/>
<sequence length="359" mass="40552">MSYTDDELLKLDPELEHIFNTQGWPKTRLPTQENHLLLRKGFNAACAKYNKSVFAQQVLGVAFHSPTWTETDHNVPVRDGTTIKVRSYAPLPTSLEHENLPVIVQIHGGGFLMGDLDTDALICRLFCTRLRVVVLNIHYRRHPEVDFPIPVLDCYDAVRWASTHAPSLGGDPTKGFIISGNSGGGTYAAIVAHLVRDDKLSPKLTGCLLTCPALTDECIDDNGEPSTLFDHETEYRSYWQNADAPFANHELTTAVKRFADFDLRSPLLTPFHFPSHADIPPTYICVCGLDPRRDGGFLYKRELERVGELVKIDVYPGLPHCWWTSHPQISRTQVWLRNTVEGMKWLLSLSHERKLNSKI</sequence>
<dbReference type="InterPro" id="IPR013094">
    <property type="entry name" value="AB_hydrolase_3"/>
</dbReference>
<evidence type="ECO:0000259" key="2">
    <source>
        <dbReference type="Pfam" id="PF07859"/>
    </source>
</evidence>
<proteinExistence type="predicted"/>
<dbReference type="InterPro" id="IPR050300">
    <property type="entry name" value="GDXG_lipolytic_enzyme"/>
</dbReference>
<name>A0ABR0R9A1_9EURO</name>
<dbReference type="SUPFAM" id="SSF53474">
    <property type="entry name" value="alpha/beta-Hydrolases"/>
    <property type="match status" value="1"/>
</dbReference>
<comment type="caution">
    <text evidence="3">The sequence shown here is derived from an EMBL/GenBank/DDBJ whole genome shotgun (WGS) entry which is preliminary data.</text>
</comment>
<protein>
    <recommendedName>
        <fullName evidence="2">Alpha/beta hydrolase fold-3 domain-containing protein</fullName>
    </recommendedName>
</protein>
<gene>
    <name evidence="3" type="ORF">PMZ80_010502</name>
</gene>
<dbReference type="Pfam" id="PF07859">
    <property type="entry name" value="Abhydrolase_3"/>
    <property type="match status" value="1"/>
</dbReference>
<dbReference type="PANTHER" id="PTHR48081:SF8">
    <property type="entry name" value="ALPHA_BETA HYDROLASE FOLD-3 DOMAIN-CONTAINING PROTEIN-RELATED"/>
    <property type="match status" value="1"/>
</dbReference>
<feature type="domain" description="Alpha/beta hydrolase fold-3" evidence="2">
    <location>
        <begin position="103"/>
        <end position="323"/>
    </location>
</feature>
<organism evidence="3 4">
    <name type="scientific">Knufia obscura</name>
    <dbReference type="NCBI Taxonomy" id="1635080"/>
    <lineage>
        <taxon>Eukaryota</taxon>
        <taxon>Fungi</taxon>
        <taxon>Dikarya</taxon>
        <taxon>Ascomycota</taxon>
        <taxon>Pezizomycotina</taxon>
        <taxon>Eurotiomycetes</taxon>
        <taxon>Chaetothyriomycetidae</taxon>
        <taxon>Chaetothyriales</taxon>
        <taxon>Trichomeriaceae</taxon>
        <taxon>Knufia</taxon>
    </lineage>
</organism>
<reference evidence="3 4" key="1">
    <citation type="journal article" date="2023" name="Res Sq">
        <title>Genomic and morphological characterization of Knufia obscura isolated from the Mars 2020 spacecraft assembly facility.</title>
        <authorList>
            <person name="Chander A.M."/>
            <person name="Teixeira M.M."/>
            <person name="Singh N.K."/>
            <person name="Williams M.P."/>
            <person name="Parker C.W."/>
            <person name="Leo P."/>
            <person name="Stajich J.E."/>
            <person name="Torok T."/>
            <person name="Tighe S."/>
            <person name="Mason C.E."/>
            <person name="Venkateswaran K."/>
        </authorList>
    </citation>
    <scope>NUCLEOTIDE SEQUENCE [LARGE SCALE GENOMIC DNA]</scope>
    <source>
        <strain evidence="3 4">CCFEE 5817</strain>
    </source>
</reference>
<evidence type="ECO:0000256" key="1">
    <source>
        <dbReference type="ARBA" id="ARBA00022801"/>
    </source>
</evidence>
<keyword evidence="4" id="KW-1185">Reference proteome</keyword>
<accession>A0ABR0R9A1</accession>
<keyword evidence="1" id="KW-0378">Hydrolase</keyword>
<dbReference type="Proteomes" id="UP001334248">
    <property type="component" value="Unassembled WGS sequence"/>
</dbReference>
<dbReference type="RefSeq" id="XP_064725292.1">
    <property type="nucleotide sequence ID" value="XM_064878891.1"/>
</dbReference>
<dbReference type="PANTHER" id="PTHR48081">
    <property type="entry name" value="AB HYDROLASE SUPERFAMILY PROTEIN C4A8.06C"/>
    <property type="match status" value="1"/>
</dbReference>
<dbReference type="EMBL" id="JAVHJV010000018">
    <property type="protein sequence ID" value="KAK5937202.1"/>
    <property type="molecule type" value="Genomic_DNA"/>
</dbReference>
<dbReference type="Gene3D" id="3.40.50.1820">
    <property type="entry name" value="alpha/beta hydrolase"/>
    <property type="match status" value="1"/>
</dbReference>